<accession>A0A5N6J1K3</accession>
<gene>
    <name evidence="1" type="ORF">BDV30DRAFT_133588</name>
</gene>
<evidence type="ECO:0000313" key="1">
    <source>
        <dbReference type="EMBL" id="KAB8272217.1"/>
    </source>
</evidence>
<evidence type="ECO:0000313" key="2">
    <source>
        <dbReference type="Proteomes" id="UP000326289"/>
    </source>
</evidence>
<reference evidence="1 2" key="1">
    <citation type="submission" date="2019-04" db="EMBL/GenBank/DDBJ databases">
        <title>Fungal friends and foes A comparative genomics study of 23 Aspergillus species from section Flavi.</title>
        <authorList>
            <consortium name="DOE Joint Genome Institute"/>
            <person name="Kjaerbolling I."/>
            <person name="Vesth T.C."/>
            <person name="Frisvad J.C."/>
            <person name="Nybo J.L."/>
            <person name="Theobald S."/>
            <person name="Kildgaard S."/>
            <person name="Petersen T.I."/>
            <person name="Kuo A."/>
            <person name="Sato A."/>
            <person name="Lyhne E.K."/>
            <person name="Kogle M.E."/>
            <person name="Wiebenga A."/>
            <person name="Kun R.S."/>
            <person name="Lubbers R.J."/>
            <person name="Makela M.R."/>
            <person name="Barry K."/>
            <person name="Chovatia M."/>
            <person name="Clum A."/>
            <person name="Daum C."/>
            <person name="Haridas S."/>
            <person name="He G."/>
            <person name="LaButti K."/>
            <person name="Lipzen A."/>
            <person name="Mondo S."/>
            <person name="Pangilinan J."/>
            <person name="Riley R."/>
            <person name="Salamov A."/>
            <person name="Simmons B.A."/>
            <person name="Magnuson J.K."/>
            <person name="Henrissat B."/>
            <person name="Mortensen U.H."/>
            <person name="Larsen T.O."/>
            <person name="De vries R.P."/>
            <person name="Grigoriev I.V."/>
            <person name="Machida M."/>
            <person name="Baker S.E."/>
            <person name="Andersen M.R."/>
        </authorList>
    </citation>
    <scope>NUCLEOTIDE SEQUENCE [LARGE SCALE GENOMIC DNA]</scope>
    <source>
        <strain evidence="1 2">CBS 117635</strain>
    </source>
</reference>
<name>A0A5N6J1K3_9EURO</name>
<keyword evidence="2" id="KW-1185">Reference proteome</keyword>
<protein>
    <submittedName>
        <fullName evidence="1">Uncharacterized protein</fullName>
    </submittedName>
</protein>
<sequence>MRHIFCLGMRTLRTLCRVTFCPRINYLRVIGRPQTLRGVGRRRNKRLYSNNTFHSLDKIRDVSWRTVILKFWMSEYKVTSDIPKDIPFPSPIWHISL</sequence>
<dbReference type="AlphaFoldDB" id="A0A5N6J1K3"/>
<dbReference type="Proteomes" id="UP000326289">
    <property type="component" value="Unassembled WGS sequence"/>
</dbReference>
<organism evidence="1 2">
    <name type="scientific">Aspergillus minisclerotigenes</name>
    <dbReference type="NCBI Taxonomy" id="656917"/>
    <lineage>
        <taxon>Eukaryota</taxon>
        <taxon>Fungi</taxon>
        <taxon>Dikarya</taxon>
        <taxon>Ascomycota</taxon>
        <taxon>Pezizomycotina</taxon>
        <taxon>Eurotiomycetes</taxon>
        <taxon>Eurotiomycetidae</taxon>
        <taxon>Eurotiales</taxon>
        <taxon>Aspergillaceae</taxon>
        <taxon>Aspergillus</taxon>
        <taxon>Aspergillus subgen. Circumdati</taxon>
    </lineage>
</organism>
<proteinExistence type="predicted"/>
<dbReference type="EMBL" id="ML732808">
    <property type="protein sequence ID" value="KAB8272217.1"/>
    <property type="molecule type" value="Genomic_DNA"/>
</dbReference>